<comment type="caution">
    <text evidence="3">The sequence shown here is derived from an EMBL/GenBank/DDBJ whole genome shotgun (WGS) entry which is preliminary data.</text>
</comment>
<feature type="signal peptide" evidence="1">
    <location>
        <begin position="1"/>
        <end position="34"/>
    </location>
</feature>
<evidence type="ECO:0000313" key="4">
    <source>
        <dbReference type="Proteomes" id="UP000253061"/>
    </source>
</evidence>
<feature type="chain" id="PRO_5016663233" description="YHS domain-containing protein" evidence="1">
    <location>
        <begin position="35"/>
        <end position="179"/>
    </location>
</feature>
<dbReference type="AlphaFoldDB" id="A0A367VGD8"/>
<feature type="domain" description="YHS" evidence="2">
    <location>
        <begin position="53"/>
        <end position="98"/>
    </location>
</feature>
<dbReference type="Proteomes" id="UP000253061">
    <property type="component" value="Unassembled WGS sequence"/>
</dbReference>
<organism evidence="3 4">
    <name type="scientific">Thalassospira profundimaris</name>
    <dbReference type="NCBI Taxonomy" id="502049"/>
    <lineage>
        <taxon>Bacteria</taxon>
        <taxon>Pseudomonadati</taxon>
        <taxon>Pseudomonadota</taxon>
        <taxon>Alphaproteobacteria</taxon>
        <taxon>Rhodospirillales</taxon>
        <taxon>Thalassospiraceae</taxon>
        <taxon>Thalassospira</taxon>
    </lineage>
</organism>
<dbReference type="RefSeq" id="WP_062956951.1">
    <property type="nucleotide sequence ID" value="NZ_JPWB01000002.1"/>
</dbReference>
<gene>
    <name evidence="3" type="ORF">TH6_06195</name>
</gene>
<dbReference type="EMBL" id="JPWB01000002">
    <property type="protein sequence ID" value="RCK24288.1"/>
    <property type="molecule type" value="Genomic_DNA"/>
</dbReference>
<sequence>MTKRSSFLHSAALAAVLGISAVGTIVATTAPATAAQEVNIVDGYALQGFDPVAYFTVGAPTPGNSEFKAEHGGATYRFASAENRDLFNADPEKYAPQYGGFCAFGAAMGRKFGADPQAWRIVDDKLYLNLNKEIQKRWIADIPGFIRGADHNWEIIETIEDAKLADEKMAPKGLTIGAQ</sequence>
<reference evidence="3 4" key="1">
    <citation type="submission" date="2014-07" db="EMBL/GenBank/DDBJ databases">
        <title>Draft genome sequence of Thalassospira profundimaris R8-17.</title>
        <authorList>
            <person name="Lai Q."/>
            <person name="Shao Z."/>
        </authorList>
    </citation>
    <scope>NUCLEOTIDE SEQUENCE [LARGE SCALE GENOMIC DNA]</scope>
    <source>
        <strain evidence="3 4">R8-17</strain>
    </source>
</reference>
<protein>
    <recommendedName>
        <fullName evidence="2">YHS domain-containing protein</fullName>
    </recommendedName>
</protein>
<evidence type="ECO:0000256" key="1">
    <source>
        <dbReference type="SAM" id="SignalP"/>
    </source>
</evidence>
<evidence type="ECO:0000313" key="3">
    <source>
        <dbReference type="EMBL" id="RCK24288.1"/>
    </source>
</evidence>
<dbReference type="InterPro" id="IPR007029">
    <property type="entry name" value="YHS_dom"/>
</dbReference>
<dbReference type="Pfam" id="PF04945">
    <property type="entry name" value="YHS"/>
    <property type="match status" value="1"/>
</dbReference>
<dbReference type="NCBIfam" id="NF041384">
    <property type="entry name" value="YHS_seleno_dom"/>
    <property type="match status" value="1"/>
</dbReference>
<keyword evidence="1" id="KW-0732">Signal</keyword>
<evidence type="ECO:0000259" key="2">
    <source>
        <dbReference type="Pfam" id="PF04945"/>
    </source>
</evidence>
<proteinExistence type="predicted"/>
<name>A0A367VGD8_9PROT</name>
<accession>A0A367VGD8</accession>